<accession>A0A0A9CYM3</accession>
<protein>
    <submittedName>
        <fullName evidence="1">Uncharacterized protein</fullName>
    </submittedName>
</protein>
<dbReference type="AlphaFoldDB" id="A0A0A9CYM3"/>
<name>A0A0A9CYM3_ARUDO</name>
<proteinExistence type="predicted"/>
<reference evidence="1" key="1">
    <citation type="submission" date="2014-09" db="EMBL/GenBank/DDBJ databases">
        <authorList>
            <person name="Magalhaes I.L.F."/>
            <person name="Oliveira U."/>
            <person name="Santos F.R."/>
            <person name="Vidigal T.H.D.A."/>
            <person name="Brescovit A.D."/>
            <person name="Santos A.J."/>
        </authorList>
    </citation>
    <scope>NUCLEOTIDE SEQUENCE</scope>
    <source>
        <tissue evidence="1">Shoot tissue taken approximately 20 cm above the soil surface</tissue>
    </source>
</reference>
<dbReference type="EMBL" id="GBRH01217224">
    <property type="protein sequence ID" value="JAD80671.1"/>
    <property type="molecule type" value="Transcribed_RNA"/>
</dbReference>
<evidence type="ECO:0000313" key="1">
    <source>
        <dbReference type="EMBL" id="JAD80671.1"/>
    </source>
</evidence>
<organism evidence="1">
    <name type="scientific">Arundo donax</name>
    <name type="common">Giant reed</name>
    <name type="synonym">Donax arundinaceus</name>
    <dbReference type="NCBI Taxonomy" id="35708"/>
    <lineage>
        <taxon>Eukaryota</taxon>
        <taxon>Viridiplantae</taxon>
        <taxon>Streptophyta</taxon>
        <taxon>Embryophyta</taxon>
        <taxon>Tracheophyta</taxon>
        <taxon>Spermatophyta</taxon>
        <taxon>Magnoliopsida</taxon>
        <taxon>Liliopsida</taxon>
        <taxon>Poales</taxon>
        <taxon>Poaceae</taxon>
        <taxon>PACMAD clade</taxon>
        <taxon>Arundinoideae</taxon>
        <taxon>Arundineae</taxon>
        <taxon>Arundo</taxon>
    </lineage>
</organism>
<sequence>MVPGVGNCVLHRLPPLIGRFGLLKPSPRVRVGTRGRRRRPSPAPITDSPQCSWHCTTPVSFPPFAGRREGGGACPCYSGRLHVVVMVVPLLNCLLLHHGCCREMATPAWSPSRYYSSPSVVPSVICGGRRVLSTICD</sequence>
<reference evidence="1" key="2">
    <citation type="journal article" date="2015" name="Data Brief">
        <title>Shoot transcriptome of the giant reed, Arundo donax.</title>
        <authorList>
            <person name="Barrero R.A."/>
            <person name="Guerrero F.D."/>
            <person name="Moolhuijzen P."/>
            <person name="Goolsby J.A."/>
            <person name="Tidwell J."/>
            <person name="Bellgard S.E."/>
            <person name="Bellgard M.I."/>
        </authorList>
    </citation>
    <scope>NUCLEOTIDE SEQUENCE</scope>
    <source>
        <tissue evidence="1">Shoot tissue taken approximately 20 cm above the soil surface</tissue>
    </source>
</reference>